<feature type="domain" description="PilZ" evidence="1">
    <location>
        <begin position="7"/>
        <end position="99"/>
    </location>
</feature>
<dbReference type="Pfam" id="PF07238">
    <property type="entry name" value="PilZ"/>
    <property type="match status" value="1"/>
</dbReference>
<comment type="caution">
    <text evidence="2">The sequence shown here is derived from an EMBL/GenBank/DDBJ whole genome shotgun (WGS) entry which is preliminary data.</text>
</comment>
<reference evidence="2 3" key="1">
    <citation type="submission" date="2021-05" db="EMBL/GenBank/DDBJ databases">
        <title>Culturable bacteria isolated from Daya Bay.</title>
        <authorList>
            <person name="Zheng W."/>
            <person name="Yu S."/>
            <person name="Huang Y."/>
        </authorList>
    </citation>
    <scope>NUCLEOTIDE SEQUENCE [LARGE SCALE GENOMIC DNA]</scope>
    <source>
        <strain evidence="2 3">DP4N28-5</strain>
    </source>
</reference>
<accession>A0ABS6T341</accession>
<dbReference type="InterPro" id="IPR009875">
    <property type="entry name" value="PilZ_domain"/>
</dbReference>
<dbReference type="Proteomes" id="UP000756530">
    <property type="component" value="Unassembled WGS sequence"/>
</dbReference>
<proteinExistence type="predicted"/>
<keyword evidence="3" id="KW-1185">Reference proteome</keyword>
<gene>
    <name evidence="2" type="ORF">KJP28_09315</name>
</gene>
<sequence>MNIQHPDRRSETRVPLDMPATLLCGSVRAPVRVIDLSYSGARVTFDPNAFDPAAHHVESLQIWDQRLDARVVWSLYAGMIGLSFRGTPETSSTLAALLAE</sequence>
<dbReference type="EMBL" id="JAHUZE010000002">
    <property type="protein sequence ID" value="MBV7379128.1"/>
    <property type="molecule type" value="Genomic_DNA"/>
</dbReference>
<protein>
    <submittedName>
        <fullName evidence="2">PilZ domain-containing protein</fullName>
    </submittedName>
</protein>
<evidence type="ECO:0000313" key="3">
    <source>
        <dbReference type="Proteomes" id="UP000756530"/>
    </source>
</evidence>
<evidence type="ECO:0000259" key="1">
    <source>
        <dbReference type="Pfam" id="PF07238"/>
    </source>
</evidence>
<organism evidence="2 3">
    <name type="scientific">Maritimibacter dapengensis</name>
    <dbReference type="NCBI Taxonomy" id="2836868"/>
    <lineage>
        <taxon>Bacteria</taxon>
        <taxon>Pseudomonadati</taxon>
        <taxon>Pseudomonadota</taxon>
        <taxon>Alphaproteobacteria</taxon>
        <taxon>Rhodobacterales</taxon>
        <taxon>Roseobacteraceae</taxon>
        <taxon>Maritimibacter</taxon>
    </lineage>
</organism>
<dbReference type="RefSeq" id="WP_218392278.1">
    <property type="nucleotide sequence ID" value="NZ_JAHUZE010000002.1"/>
</dbReference>
<evidence type="ECO:0000313" key="2">
    <source>
        <dbReference type="EMBL" id="MBV7379128.1"/>
    </source>
</evidence>
<name>A0ABS6T341_9RHOB</name>